<feature type="compositionally biased region" description="Pro residues" evidence="1">
    <location>
        <begin position="383"/>
        <end position="398"/>
    </location>
</feature>
<sequence>MSSPQPPDGGQQGQQPQGAGDQPGSDAISNRMDPQQDSGQEAPSGADATQVVRPVQPQGQQPPSDSTQVVPPSMQPPQPMYQQPGLAGQGSAAEATTVVPPSMQPPQPMYQQPGTQSQPGGFPAQPGTPSGGFPAPQAQGGFGAQPPQATYGQSAQSGQGSKALALTAGWIATVVGGLSAILYLIGTIGLASGYAAIEQLQEQAEEMRSRFGSSFDVPVPDLPPFGLILTLYLGILLAALVLCVGGIMTITRKKIGPILILGGSGLFVLCELVVIFTGFTYGGPIVGIIFAAAIGVLAFLPGTRQYVASAGAGAPAPAAAGAFGQQPQGGFGQQPQGGFGQQPQGGFGQPPQGGFGQPPQGGFGQPGQAPQQGFGQPGQQPGGFPPPGGQQPPQPPQW</sequence>
<feature type="transmembrane region" description="Helical" evidence="2">
    <location>
        <begin position="255"/>
        <end position="275"/>
    </location>
</feature>
<feature type="region of interest" description="Disordered" evidence="1">
    <location>
        <begin position="318"/>
        <end position="398"/>
    </location>
</feature>
<keyword evidence="2" id="KW-0812">Transmembrane</keyword>
<evidence type="ECO:0000256" key="1">
    <source>
        <dbReference type="SAM" id="MobiDB-lite"/>
    </source>
</evidence>
<name>A0A917JIY7_9PSEU</name>
<proteinExistence type="predicted"/>
<organism evidence="3 4">
    <name type="scientific">Saccharopolyspora thermophila</name>
    <dbReference type="NCBI Taxonomy" id="89367"/>
    <lineage>
        <taxon>Bacteria</taxon>
        <taxon>Bacillati</taxon>
        <taxon>Actinomycetota</taxon>
        <taxon>Actinomycetes</taxon>
        <taxon>Pseudonocardiales</taxon>
        <taxon>Pseudonocardiaceae</taxon>
        <taxon>Saccharopolyspora</taxon>
    </lineage>
</organism>
<feature type="transmembrane region" description="Helical" evidence="2">
    <location>
        <begin position="225"/>
        <end position="248"/>
    </location>
</feature>
<keyword evidence="2" id="KW-0472">Membrane</keyword>
<feature type="compositionally biased region" description="Polar residues" evidence="1">
    <location>
        <begin position="32"/>
        <end position="41"/>
    </location>
</feature>
<feature type="transmembrane region" description="Helical" evidence="2">
    <location>
        <begin position="163"/>
        <end position="185"/>
    </location>
</feature>
<accession>A0A917JIY7</accession>
<dbReference type="EMBL" id="BMMT01000001">
    <property type="protein sequence ID" value="GGI69996.1"/>
    <property type="molecule type" value="Genomic_DNA"/>
</dbReference>
<evidence type="ECO:0000313" key="4">
    <source>
        <dbReference type="Proteomes" id="UP000597989"/>
    </source>
</evidence>
<feature type="compositionally biased region" description="Gly residues" evidence="1">
    <location>
        <begin position="327"/>
        <end position="365"/>
    </location>
</feature>
<feature type="transmembrane region" description="Helical" evidence="2">
    <location>
        <begin position="281"/>
        <end position="300"/>
    </location>
</feature>
<dbReference type="RefSeq" id="WP_188984693.1">
    <property type="nucleotide sequence ID" value="NZ_BMMT01000001.1"/>
</dbReference>
<feature type="compositionally biased region" description="Low complexity" evidence="1">
    <location>
        <begin position="131"/>
        <end position="149"/>
    </location>
</feature>
<feature type="compositionally biased region" description="Low complexity" evidence="1">
    <location>
        <begin position="50"/>
        <end position="72"/>
    </location>
</feature>
<keyword evidence="2" id="KW-1133">Transmembrane helix</keyword>
<dbReference type="Proteomes" id="UP000597989">
    <property type="component" value="Unassembled WGS sequence"/>
</dbReference>
<dbReference type="AlphaFoldDB" id="A0A917JIY7"/>
<gene>
    <name evidence="3" type="ORF">GCM10011581_03790</name>
</gene>
<reference evidence="3 4" key="1">
    <citation type="journal article" date="2014" name="Int. J. Syst. Evol. Microbiol.">
        <title>Complete genome sequence of Corynebacterium casei LMG S-19264T (=DSM 44701T), isolated from a smear-ripened cheese.</title>
        <authorList>
            <consortium name="US DOE Joint Genome Institute (JGI-PGF)"/>
            <person name="Walter F."/>
            <person name="Albersmeier A."/>
            <person name="Kalinowski J."/>
            <person name="Ruckert C."/>
        </authorList>
    </citation>
    <scope>NUCLEOTIDE SEQUENCE [LARGE SCALE GENOMIC DNA]</scope>
    <source>
        <strain evidence="3 4">CGMCC 4.7206</strain>
    </source>
</reference>
<feature type="compositionally biased region" description="Low complexity" evidence="1">
    <location>
        <begin position="366"/>
        <end position="379"/>
    </location>
</feature>
<evidence type="ECO:0000256" key="2">
    <source>
        <dbReference type="SAM" id="Phobius"/>
    </source>
</evidence>
<comment type="caution">
    <text evidence="3">The sequence shown here is derived from an EMBL/GenBank/DDBJ whole genome shotgun (WGS) entry which is preliminary data.</text>
</comment>
<protein>
    <submittedName>
        <fullName evidence="3">Uncharacterized protein</fullName>
    </submittedName>
</protein>
<feature type="compositionally biased region" description="Low complexity" evidence="1">
    <location>
        <begin position="13"/>
        <end position="26"/>
    </location>
</feature>
<evidence type="ECO:0000313" key="3">
    <source>
        <dbReference type="EMBL" id="GGI69996.1"/>
    </source>
</evidence>
<feature type="region of interest" description="Disordered" evidence="1">
    <location>
        <begin position="1"/>
        <end position="155"/>
    </location>
</feature>